<gene>
    <name evidence="2" type="ORF">CFL01nite_19320</name>
</gene>
<dbReference type="AlphaFoldDB" id="A0AB73B9N2"/>
<name>A0AB73B9N2_CORFL</name>
<dbReference type="Proteomes" id="UP000315353">
    <property type="component" value="Unassembled WGS sequence"/>
</dbReference>
<accession>A0AB73B9N2</accession>
<proteinExistence type="predicted"/>
<dbReference type="Pfam" id="PF10081">
    <property type="entry name" value="Abhydrolase_9"/>
    <property type="match status" value="1"/>
</dbReference>
<evidence type="ECO:0000313" key="3">
    <source>
        <dbReference type="Proteomes" id="UP000315353"/>
    </source>
</evidence>
<evidence type="ECO:0000259" key="1">
    <source>
        <dbReference type="Pfam" id="PF10081"/>
    </source>
</evidence>
<protein>
    <recommendedName>
        <fullName evidence="1">Alpha/beta-hydrolase catalytic domain-containing protein</fullName>
    </recommendedName>
</protein>
<organism evidence="2 3">
    <name type="scientific">Corynebacterium flavescens</name>
    <dbReference type="NCBI Taxonomy" id="28028"/>
    <lineage>
        <taxon>Bacteria</taxon>
        <taxon>Bacillati</taxon>
        <taxon>Actinomycetota</taxon>
        <taxon>Actinomycetes</taxon>
        <taxon>Mycobacteriales</taxon>
        <taxon>Corynebacteriaceae</taxon>
        <taxon>Corynebacterium</taxon>
    </lineage>
</organism>
<reference evidence="2 3" key="1">
    <citation type="submission" date="2019-06" db="EMBL/GenBank/DDBJ databases">
        <title>Whole genome shotgun sequence of Corynebacterium flavescens NBRC 14136.</title>
        <authorList>
            <person name="Hosoyama A."/>
            <person name="Uohara A."/>
            <person name="Ohji S."/>
            <person name="Ichikawa N."/>
        </authorList>
    </citation>
    <scope>NUCLEOTIDE SEQUENCE [LARGE SCALE GENOMIC DNA]</scope>
    <source>
        <strain evidence="2 3">NBRC 14136</strain>
    </source>
</reference>
<dbReference type="InterPro" id="IPR027787">
    <property type="entry name" value="Alpha/beta-hydrolase_catalytic"/>
</dbReference>
<comment type="caution">
    <text evidence="2">The sequence shown here is derived from an EMBL/GenBank/DDBJ whole genome shotgun (WGS) entry which is preliminary data.</text>
</comment>
<evidence type="ECO:0000313" key="2">
    <source>
        <dbReference type="EMBL" id="GEB98437.1"/>
    </source>
</evidence>
<sequence>MILLAVILPVYAWYGFETSPRDVLTEPSSEGALRIFGDYPRVDPDVAARETVDALVKAGGLDMKVLFVALPTGSGWVDPAQVEAIEDWAGNDVASVSVRYARVPSAVAFTLRPGLATESAQALFRELSSRLAARDPEHLPAVVVYGQSLGAKAGVAALATSTLPVSAQLWQGRPGALRHRETGPCVVDISNRDDPVAQLSWDLVRHPVRAIRVLNALPGSSSAAPGTAHSYRPVLPPSQCLGGVKA</sequence>
<feature type="domain" description="Alpha/beta-hydrolase catalytic" evidence="1">
    <location>
        <begin position="45"/>
        <end position="175"/>
    </location>
</feature>
<dbReference type="EMBL" id="BJNB01000034">
    <property type="protein sequence ID" value="GEB98437.1"/>
    <property type="molecule type" value="Genomic_DNA"/>
</dbReference>